<name>A0A3M6UCY6_POCDA</name>
<reference evidence="1 2" key="1">
    <citation type="journal article" date="2018" name="Sci. Rep.">
        <title>Comparative analysis of the Pocillopora damicornis genome highlights role of immune system in coral evolution.</title>
        <authorList>
            <person name="Cunning R."/>
            <person name="Bay R.A."/>
            <person name="Gillette P."/>
            <person name="Baker A.C."/>
            <person name="Traylor-Knowles N."/>
        </authorList>
    </citation>
    <scope>NUCLEOTIDE SEQUENCE [LARGE SCALE GENOMIC DNA]</scope>
    <source>
        <strain evidence="1">RSMAS</strain>
        <tissue evidence="1">Whole animal</tissue>
    </source>
</reference>
<dbReference type="AlphaFoldDB" id="A0A3M6UCY6"/>
<feature type="non-terminal residue" evidence="1">
    <location>
        <position position="1"/>
    </location>
</feature>
<protein>
    <submittedName>
        <fullName evidence="1">Uncharacterized protein</fullName>
    </submittedName>
</protein>
<evidence type="ECO:0000313" key="2">
    <source>
        <dbReference type="Proteomes" id="UP000275408"/>
    </source>
</evidence>
<dbReference type="EMBL" id="RCHS01001764">
    <property type="protein sequence ID" value="RMX51511.1"/>
    <property type="molecule type" value="Genomic_DNA"/>
</dbReference>
<comment type="caution">
    <text evidence="1">The sequence shown here is derived from an EMBL/GenBank/DDBJ whole genome shotgun (WGS) entry which is preliminary data.</text>
</comment>
<proteinExistence type="predicted"/>
<feature type="non-terminal residue" evidence="1">
    <location>
        <position position="106"/>
    </location>
</feature>
<sequence length="106" mass="11979">PPDAPTGIYSPFESLIGKLISENVVYFATGDLSDRKIALNWMSNGDKTVTYRNFRKFDGQSFRNDILSQSWENVYGFSIPNLCAFLALANRSAPLRTKRVRLRNSA</sequence>
<keyword evidence="2" id="KW-1185">Reference proteome</keyword>
<organism evidence="1 2">
    <name type="scientific">Pocillopora damicornis</name>
    <name type="common">Cauliflower coral</name>
    <name type="synonym">Millepora damicornis</name>
    <dbReference type="NCBI Taxonomy" id="46731"/>
    <lineage>
        <taxon>Eukaryota</taxon>
        <taxon>Metazoa</taxon>
        <taxon>Cnidaria</taxon>
        <taxon>Anthozoa</taxon>
        <taxon>Hexacorallia</taxon>
        <taxon>Scleractinia</taxon>
        <taxon>Astrocoeniina</taxon>
        <taxon>Pocilloporidae</taxon>
        <taxon>Pocillopora</taxon>
    </lineage>
</organism>
<accession>A0A3M6UCY6</accession>
<evidence type="ECO:0000313" key="1">
    <source>
        <dbReference type="EMBL" id="RMX51511.1"/>
    </source>
</evidence>
<gene>
    <name evidence="1" type="ORF">pdam_00014855</name>
</gene>
<dbReference type="Proteomes" id="UP000275408">
    <property type="component" value="Unassembled WGS sequence"/>
</dbReference>